<dbReference type="PROSITE" id="PS50893">
    <property type="entry name" value="ABC_TRANSPORTER_2"/>
    <property type="match status" value="1"/>
</dbReference>
<dbReference type="NCBIfam" id="NF008653">
    <property type="entry name" value="PRK11650.1"/>
    <property type="match status" value="1"/>
</dbReference>
<dbReference type="Gene3D" id="2.40.50.140">
    <property type="entry name" value="Nucleic acid-binding proteins"/>
    <property type="match status" value="1"/>
</dbReference>
<dbReference type="InterPro" id="IPR015855">
    <property type="entry name" value="ABC_transpr_MalK-like"/>
</dbReference>
<evidence type="ECO:0000313" key="9">
    <source>
        <dbReference type="Proteomes" id="UP000250462"/>
    </source>
</evidence>
<dbReference type="SUPFAM" id="SSF50331">
    <property type="entry name" value="MOP-like"/>
    <property type="match status" value="1"/>
</dbReference>
<evidence type="ECO:0000259" key="7">
    <source>
        <dbReference type="PROSITE" id="PS50893"/>
    </source>
</evidence>
<keyword evidence="6" id="KW-0472">Membrane</keyword>
<organism evidence="8 9">
    <name type="scientific">Phytoactinopolyspora halophila</name>
    <dbReference type="NCBI Taxonomy" id="1981511"/>
    <lineage>
        <taxon>Bacteria</taxon>
        <taxon>Bacillati</taxon>
        <taxon>Actinomycetota</taxon>
        <taxon>Actinomycetes</taxon>
        <taxon>Jiangellales</taxon>
        <taxon>Jiangellaceae</taxon>
        <taxon>Phytoactinopolyspora</taxon>
    </lineage>
</organism>
<dbReference type="Pfam" id="PF00005">
    <property type="entry name" value="ABC_tran"/>
    <property type="match status" value="1"/>
</dbReference>
<dbReference type="SMART" id="SM00382">
    <property type="entry name" value="AAA"/>
    <property type="match status" value="1"/>
</dbReference>
<dbReference type="Proteomes" id="UP000250462">
    <property type="component" value="Unassembled WGS sequence"/>
</dbReference>
<evidence type="ECO:0000256" key="2">
    <source>
        <dbReference type="ARBA" id="ARBA00022475"/>
    </source>
</evidence>
<proteinExistence type="predicted"/>
<dbReference type="PROSITE" id="PS00211">
    <property type="entry name" value="ABC_TRANSPORTER_1"/>
    <property type="match status" value="1"/>
</dbReference>
<dbReference type="AlphaFoldDB" id="A0A329QYW2"/>
<dbReference type="InterPro" id="IPR017871">
    <property type="entry name" value="ABC_transporter-like_CS"/>
</dbReference>
<dbReference type="CDD" id="cd03301">
    <property type="entry name" value="ABC_MalK_N"/>
    <property type="match status" value="1"/>
</dbReference>
<accession>A0A329QYW2</accession>
<sequence>MAKISLRDVEKSYGSELVLRDCNLDIDDHEFVVLVGPSGSGKTTLLRIIAGLEPVSGGDVYFDDVCVNNIDVGDRDIAMVFQNYGLYPHKSVYENMAFGLRRRKISKSEIDERVRQAGELLGIGDLLRRRPKQLSGGQRQRVALGRAIVRDPSAFLLDEPLSNLDAHLRVQMRAEILKVHKTVTATAVYVTHDQVEALTMGDRIVVMRDGMIQQVGTPDHLYDYPANRFVAGFIGTPAMGFLRCSVRRSADGDTELVSPGVQIPLPRERAAAIPADVDTVEVGVRPERLYLDQTAARSGTLSGTVEMVEQLGSEYYVHVNIDDAVITARTSRDQRVEIEESVKLTTDGAYAHLFDVETGAAYA</sequence>
<dbReference type="InterPro" id="IPR003593">
    <property type="entry name" value="AAA+_ATPase"/>
</dbReference>
<evidence type="ECO:0000256" key="6">
    <source>
        <dbReference type="ARBA" id="ARBA00023136"/>
    </source>
</evidence>
<dbReference type="GO" id="GO:0008643">
    <property type="term" value="P:carbohydrate transport"/>
    <property type="evidence" value="ECO:0007669"/>
    <property type="project" value="InterPro"/>
</dbReference>
<reference evidence="8 9" key="1">
    <citation type="submission" date="2018-06" db="EMBL/GenBank/DDBJ databases">
        <title>Phytoactinopolyspora halophila sp. nov., a novel halophilic actinomycete isolated from a saline soil in China.</title>
        <authorList>
            <person name="Tang S.-K."/>
        </authorList>
    </citation>
    <scope>NUCLEOTIDE SEQUENCE [LARGE SCALE GENOMIC DNA]</scope>
    <source>
        <strain evidence="8 9">YIM 96934</strain>
    </source>
</reference>
<dbReference type="PANTHER" id="PTHR43875">
    <property type="entry name" value="MALTODEXTRIN IMPORT ATP-BINDING PROTEIN MSMX"/>
    <property type="match status" value="1"/>
</dbReference>
<dbReference type="SUPFAM" id="SSF52540">
    <property type="entry name" value="P-loop containing nucleoside triphosphate hydrolases"/>
    <property type="match status" value="1"/>
</dbReference>
<feature type="domain" description="ABC transporter" evidence="7">
    <location>
        <begin position="4"/>
        <end position="234"/>
    </location>
</feature>
<dbReference type="GO" id="GO:0055052">
    <property type="term" value="C:ATP-binding cassette (ABC) transporter complex, substrate-binding subunit-containing"/>
    <property type="evidence" value="ECO:0007669"/>
    <property type="project" value="TreeGrafter"/>
</dbReference>
<dbReference type="Gene3D" id="3.40.50.300">
    <property type="entry name" value="P-loop containing nucleotide triphosphate hydrolases"/>
    <property type="match status" value="1"/>
</dbReference>
<dbReference type="PANTHER" id="PTHR43875:SF15">
    <property type="entry name" value="TREHALOSE IMPORT ATP-BINDING PROTEIN SUGC"/>
    <property type="match status" value="1"/>
</dbReference>
<dbReference type="Gene3D" id="2.40.50.100">
    <property type="match status" value="1"/>
</dbReference>
<evidence type="ECO:0000256" key="4">
    <source>
        <dbReference type="ARBA" id="ARBA00022840"/>
    </source>
</evidence>
<dbReference type="InterPro" id="IPR013611">
    <property type="entry name" value="Transp-assoc_OB_typ2"/>
</dbReference>
<dbReference type="GO" id="GO:0140359">
    <property type="term" value="F:ABC-type transporter activity"/>
    <property type="evidence" value="ECO:0007669"/>
    <property type="project" value="InterPro"/>
</dbReference>
<dbReference type="RefSeq" id="WP_112257398.1">
    <property type="nucleotide sequence ID" value="NZ_QMIG01000003.1"/>
</dbReference>
<dbReference type="InterPro" id="IPR047641">
    <property type="entry name" value="ABC_transpr_MalK/UgpC-like"/>
</dbReference>
<dbReference type="GO" id="GO:0005524">
    <property type="term" value="F:ATP binding"/>
    <property type="evidence" value="ECO:0007669"/>
    <property type="project" value="UniProtKB-KW"/>
</dbReference>
<dbReference type="Pfam" id="PF08402">
    <property type="entry name" value="TOBE_2"/>
    <property type="match status" value="1"/>
</dbReference>
<dbReference type="InterPro" id="IPR003439">
    <property type="entry name" value="ABC_transporter-like_ATP-bd"/>
</dbReference>
<keyword evidence="2" id="KW-1003">Cell membrane</keyword>
<dbReference type="InterPro" id="IPR008995">
    <property type="entry name" value="Mo/tungstate-bd_C_term_dom"/>
</dbReference>
<dbReference type="GO" id="GO:0016887">
    <property type="term" value="F:ATP hydrolysis activity"/>
    <property type="evidence" value="ECO:0007669"/>
    <property type="project" value="InterPro"/>
</dbReference>
<protein>
    <submittedName>
        <fullName evidence="8">Glycerol-3-phosphate ABC transporter ATP-binding protein</fullName>
    </submittedName>
</protein>
<gene>
    <name evidence="8" type="ORF">DPM12_06200</name>
</gene>
<keyword evidence="1" id="KW-0813">Transport</keyword>
<evidence type="ECO:0000256" key="3">
    <source>
        <dbReference type="ARBA" id="ARBA00022741"/>
    </source>
</evidence>
<keyword evidence="4 8" id="KW-0067">ATP-binding</keyword>
<dbReference type="InterPro" id="IPR012340">
    <property type="entry name" value="NA-bd_OB-fold"/>
</dbReference>
<keyword evidence="5" id="KW-1278">Translocase</keyword>
<evidence type="ECO:0000256" key="1">
    <source>
        <dbReference type="ARBA" id="ARBA00022448"/>
    </source>
</evidence>
<name>A0A329QYW2_9ACTN</name>
<evidence type="ECO:0000313" key="8">
    <source>
        <dbReference type="EMBL" id="RAW17580.1"/>
    </source>
</evidence>
<evidence type="ECO:0000256" key="5">
    <source>
        <dbReference type="ARBA" id="ARBA00022967"/>
    </source>
</evidence>
<comment type="caution">
    <text evidence="8">The sequence shown here is derived from an EMBL/GenBank/DDBJ whole genome shotgun (WGS) entry which is preliminary data.</text>
</comment>
<dbReference type="OrthoDB" id="9802264at2"/>
<dbReference type="InterPro" id="IPR027417">
    <property type="entry name" value="P-loop_NTPase"/>
</dbReference>
<keyword evidence="3" id="KW-0547">Nucleotide-binding</keyword>
<dbReference type="EMBL" id="QMIG01000003">
    <property type="protein sequence ID" value="RAW17580.1"/>
    <property type="molecule type" value="Genomic_DNA"/>
</dbReference>
<keyword evidence="9" id="KW-1185">Reference proteome</keyword>
<dbReference type="FunFam" id="3.40.50.300:FF:000042">
    <property type="entry name" value="Maltose/maltodextrin ABC transporter, ATP-binding protein"/>
    <property type="match status" value="1"/>
</dbReference>